<keyword evidence="2" id="KW-1133">Transmembrane helix</keyword>
<comment type="similarity">
    <text evidence="1">Belongs to the LytR/CpsA/Psr (LCP) family.</text>
</comment>
<accession>A0A1S9I9T3</accession>
<dbReference type="PANTHER" id="PTHR33392:SF6">
    <property type="entry name" value="POLYISOPRENYL-TEICHOIC ACID--PEPTIDOGLYCAN TEICHOIC ACID TRANSFERASE TAGU"/>
    <property type="match status" value="1"/>
</dbReference>
<dbReference type="InterPro" id="IPR004474">
    <property type="entry name" value="LytR_CpsA_psr"/>
</dbReference>
<dbReference type="OrthoDB" id="305468at2"/>
<evidence type="ECO:0000259" key="3">
    <source>
        <dbReference type="Pfam" id="PF03816"/>
    </source>
</evidence>
<evidence type="ECO:0000256" key="1">
    <source>
        <dbReference type="ARBA" id="ARBA00006068"/>
    </source>
</evidence>
<evidence type="ECO:0000259" key="4">
    <source>
        <dbReference type="Pfam" id="PF13399"/>
    </source>
</evidence>
<dbReference type="STRING" id="1962263.BS637_11290"/>
<feature type="domain" description="LytR/CpsA/Psr regulator C-terminal" evidence="4">
    <location>
        <begin position="331"/>
        <end position="416"/>
    </location>
</feature>
<dbReference type="EMBL" id="MRAE01000011">
    <property type="protein sequence ID" value="OOO67100.1"/>
    <property type="molecule type" value="Genomic_DNA"/>
</dbReference>
<evidence type="ECO:0000313" key="5">
    <source>
        <dbReference type="EMBL" id="OOO61664.1"/>
    </source>
</evidence>
<dbReference type="Proteomes" id="UP000190256">
    <property type="component" value="Unassembled WGS sequence"/>
</dbReference>
<dbReference type="AlphaFoldDB" id="A0A1S9I9T3"/>
<dbReference type="Gene3D" id="3.30.70.2390">
    <property type="match status" value="1"/>
</dbReference>
<dbReference type="Pfam" id="PF03816">
    <property type="entry name" value="LytR_cpsA_psr"/>
    <property type="match status" value="1"/>
</dbReference>
<feature type="transmembrane region" description="Helical" evidence="2">
    <location>
        <begin position="21"/>
        <end position="40"/>
    </location>
</feature>
<evidence type="ECO:0000313" key="8">
    <source>
        <dbReference type="Proteomes" id="UP000190256"/>
    </source>
</evidence>
<dbReference type="Proteomes" id="UP000190206">
    <property type="component" value="Unassembled WGS sequence"/>
</dbReference>
<dbReference type="Pfam" id="PF13399">
    <property type="entry name" value="LytR_C"/>
    <property type="match status" value="1"/>
</dbReference>
<protein>
    <submittedName>
        <fullName evidence="6">Transcriptional regulator</fullName>
    </submittedName>
</protein>
<proteinExistence type="inferred from homology"/>
<dbReference type="Gene3D" id="3.40.630.190">
    <property type="entry name" value="LCP protein"/>
    <property type="match status" value="1"/>
</dbReference>
<feature type="domain" description="Cell envelope-related transcriptional attenuator" evidence="3">
    <location>
        <begin position="87"/>
        <end position="240"/>
    </location>
</feature>
<dbReference type="InterPro" id="IPR050922">
    <property type="entry name" value="LytR/CpsA/Psr_CW_biosynth"/>
</dbReference>
<dbReference type="RefSeq" id="WP_078024925.1">
    <property type="nucleotide sequence ID" value="NZ_JANKAH010000002.1"/>
</dbReference>
<keyword evidence="7" id="KW-1185">Reference proteome</keyword>
<dbReference type="PANTHER" id="PTHR33392">
    <property type="entry name" value="POLYISOPRENYL-TEICHOIC ACID--PEPTIDOGLYCAN TEICHOIC ACID TRANSFERASE TAGU"/>
    <property type="match status" value="1"/>
</dbReference>
<evidence type="ECO:0000256" key="2">
    <source>
        <dbReference type="SAM" id="Phobius"/>
    </source>
</evidence>
<gene>
    <name evidence="5" type="ORF">BS637_11290</name>
    <name evidence="6" type="ORF">BS638_06090</name>
</gene>
<keyword evidence="2" id="KW-0812">Transmembrane</keyword>
<reference evidence="6 8" key="1">
    <citation type="submission" date="2016-12" db="EMBL/GenBank/DDBJ databases">
        <title>Clostridium tepidum sp. nov., a close relative of Clostridium sporogenes and Clostridium botulinum Group I.</title>
        <authorList>
            <person name="Dobritsa A.P."/>
            <person name="Kutumbaka K.K."/>
            <person name="Werner K."/>
            <person name="Wiedmann M."/>
            <person name="Asmus A."/>
            <person name="Samadpour M."/>
        </authorList>
    </citation>
    <scope>NUCLEOTIDE SEQUENCE [LARGE SCALE GENOMIC DNA]</scope>
    <source>
        <strain evidence="6 8">IEH 97212</strain>
    </source>
</reference>
<dbReference type="EMBL" id="MRAD01000011">
    <property type="protein sequence ID" value="OOO61664.1"/>
    <property type="molecule type" value="Genomic_DNA"/>
</dbReference>
<keyword evidence="2" id="KW-0472">Membrane</keyword>
<sequence>MGNNKKRKKASKKKKRRALKIIIVFCTFIILLGVLGYFYLLGFTNNSKLGEGKINTKKAEAGEPVNILVMGVDIGDPNSKEASDPKRTDTMLVVNYNPKTKEINIVSVPRDTRVTVNGKKMKINSAHAVNGVNGAIDAVENLLGIEINNYVKVDYEGFRKIIDAIGGVEMEITRNMNYDDPSQNLHIHFQKGTTVHLDGKKAEEFFRWRKNNNGTGLADGDLGRIENQHKFMSKVIEKVKSPSIIPKIPNILSTIPDYIETDMSPEEIIKYGYAVTKGDNSNINMITLKGEAKYIGNISYFIYDREKNRDIIYTLKTGSTLQNNAEVDKSEIKIKVLNGTKVNGLAANCQKKLKEMGYNNIVTGNGERRDFTKIRLKKDSSISTEEIENYLNIANIEKNLQSDENFDIIILLGKDFANDIN</sequence>
<comment type="caution">
    <text evidence="6">The sequence shown here is derived from an EMBL/GenBank/DDBJ whole genome shotgun (WGS) entry which is preliminary data.</text>
</comment>
<evidence type="ECO:0000313" key="6">
    <source>
        <dbReference type="EMBL" id="OOO67100.1"/>
    </source>
</evidence>
<name>A0A1S9I9T3_9CLOT</name>
<evidence type="ECO:0000313" key="7">
    <source>
        <dbReference type="Proteomes" id="UP000190206"/>
    </source>
</evidence>
<dbReference type="InterPro" id="IPR027381">
    <property type="entry name" value="LytR/CpsA/Psr_C"/>
</dbReference>
<reference evidence="5 7" key="2">
    <citation type="submission" date="2016-12" db="EMBL/GenBank/DDBJ databases">
        <title>Clostridium tepidum sp. nov., a close relative of Clostridium sporogenes and Clostridium botulinum Group I.</title>
        <authorList>
            <person name="Dobritsa A.P."/>
            <person name="Kutumbaka K."/>
            <person name="Werner K."/>
            <person name="Samadpour M."/>
        </authorList>
    </citation>
    <scope>NUCLEOTIDE SEQUENCE [LARGE SCALE GENOMIC DNA]</scope>
    <source>
        <strain evidence="5 7">PE</strain>
    </source>
</reference>
<organism evidence="6 8">
    <name type="scientific">Clostridium tepidum</name>
    <dbReference type="NCBI Taxonomy" id="1962263"/>
    <lineage>
        <taxon>Bacteria</taxon>
        <taxon>Bacillati</taxon>
        <taxon>Bacillota</taxon>
        <taxon>Clostridia</taxon>
        <taxon>Eubacteriales</taxon>
        <taxon>Clostridiaceae</taxon>
        <taxon>Clostridium</taxon>
    </lineage>
</organism>
<dbReference type="NCBIfam" id="TIGR00350">
    <property type="entry name" value="lytR_cpsA_psr"/>
    <property type="match status" value="1"/>
</dbReference>